<dbReference type="AlphaFoldDB" id="A0A4R8RLW2"/>
<dbReference type="InterPro" id="IPR052337">
    <property type="entry name" value="SAT4-like"/>
</dbReference>
<comment type="caution">
    <text evidence="8">The sequence shown here is derived from an EMBL/GenBank/DDBJ whole genome shotgun (WGS) entry which is preliminary data.</text>
</comment>
<feature type="domain" description="Rhodopsin" evidence="7">
    <location>
        <begin position="2"/>
        <end position="149"/>
    </location>
</feature>
<evidence type="ECO:0000256" key="5">
    <source>
        <dbReference type="ARBA" id="ARBA00038359"/>
    </source>
</evidence>
<keyword evidence="2 6" id="KW-0812">Transmembrane</keyword>
<dbReference type="GO" id="GO:0016020">
    <property type="term" value="C:membrane"/>
    <property type="evidence" value="ECO:0007669"/>
    <property type="project" value="UniProtKB-SubCell"/>
</dbReference>
<dbReference type="Proteomes" id="UP000295703">
    <property type="component" value="Unassembled WGS sequence"/>
</dbReference>
<keyword evidence="9" id="KW-1185">Reference proteome</keyword>
<feature type="transmembrane region" description="Helical" evidence="6">
    <location>
        <begin position="66"/>
        <end position="90"/>
    </location>
</feature>
<gene>
    <name evidence="8" type="ORF">CTRI78_v002576</name>
</gene>
<feature type="transmembrane region" description="Helical" evidence="6">
    <location>
        <begin position="110"/>
        <end position="132"/>
    </location>
</feature>
<organism evidence="8 9">
    <name type="scientific">Colletotrichum trifolii</name>
    <dbReference type="NCBI Taxonomy" id="5466"/>
    <lineage>
        <taxon>Eukaryota</taxon>
        <taxon>Fungi</taxon>
        <taxon>Dikarya</taxon>
        <taxon>Ascomycota</taxon>
        <taxon>Pezizomycotina</taxon>
        <taxon>Sordariomycetes</taxon>
        <taxon>Hypocreomycetidae</taxon>
        <taxon>Glomerellales</taxon>
        <taxon>Glomerellaceae</taxon>
        <taxon>Colletotrichum</taxon>
        <taxon>Colletotrichum orbiculare species complex</taxon>
    </lineage>
</organism>
<keyword evidence="4 6" id="KW-0472">Membrane</keyword>
<dbReference type="STRING" id="5466.A0A4R8RLW2"/>
<evidence type="ECO:0000256" key="4">
    <source>
        <dbReference type="ARBA" id="ARBA00023136"/>
    </source>
</evidence>
<name>A0A4R8RLW2_COLTR</name>
<keyword evidence="3 6" id="KW-1133">Transmembrane helix</keyword>
<sequence>MYGAGKDLWTLDDDQVTQSFKNFFVLQLIYHCLITLLKASVLFLFLRIFPDRKFRMTVWATQVFNLVVGITYALVTIFQCSPVSLAWTFWTGDFEGHCINIGIPGASQCAVSILLDIWLLVLPATQVWNLNVKRRRKAAFMLMFSLGLF</sequence>
<dbReference type="PANTHER" id="PTHR33048:SF47">
    <property type="entry name" value="INTEGRAL MEMBRANE PROTEIN-RELATED"/>
    <property type="match status" value="1"/>
</dbReference>
<evidence type="ECO:0000256" key="6">
    <source>
        <dbReference type="SAM" id="Phobius"/>
    </source>
</evidence>
<dbReference type="EMBL" id="RYZW01000014">
    <property type="protein sequence ID" value="TDZ68038.1"/>
    <property type="molecule type" value="Genomic_DNA"/>
</dbReference>
<evidence type="ECO:0000256" key="2">
    <source>
        <dbReference type="ARBA" id="ARBA00022692"/>
    </source>
</evidence>
<accession>A0A4R8RLW2</accession>
<comment type="similarity">
    <text evidence="5">Belongs to the SAT4 family.</text>
</comment>
<protein>
    <recommendedName>
        <fullName evidence="7">Rhodopsin domain-containing protein</fullName>
    </recommendedName>
</protein>
<feature type="transmembrane region" description="Helical" evidence="6">
    <location>
        <begin position="28"/>
        <end position="46"/>
    </location>
</feature>
<evidence type="ECO:0000256" key="3">
    <source>
        <dbReference type="ARBA" id="ARBA00022989"/>
    </source>
</evidence>
<reference evidence="8 9" key="1">
    <citation type="submission" date="2018-12" db="EMBL/GenBank/DDBJ databases">
        <title>Genome sequence and assembly of Colletotrichum trifolii.</title>
        <authorList>
            <person name="Gan P."/>
            <person name="Shirasu K."/>
        </authorList>
    </citation>
    <scope>NUCLEOTIDE SEQUENCE [LARGE SCALE GENOMIC DNA]</scope>
    <source>
        <strain evidence="8 9">543-2</strain>
    </source>
</reference>
<evidence type="ECO:0000313" key="9">
    <source>
        <dbReference type="Proteomes" id="UP000295703"/>
    </source>
</evidence>
<evidence type="ECO:0000313" key="8">
    <source>
        <dbReference type="EMBL" id="TDZ68038.1"/>
    </source>
</evidence>
<evidence type="ECO:0000259" key="7">
    <source>
        <dbReference type="Pfam" id="PF20684"/>
    </source>
</evidence>
<dbReference type="InterPro" id="IPR049326">
    <property type="entry name" value="Rhodopsin_dom_fungi"/>
</dbReference>
<dbReference type="PANTHER" id="PTHR33048">
    <property type="entry name" value="PTH11-LIKE INTEGRAL MEMBRANE PROTEIN (AFU_ORTHOLOGUE AFUA_5G11245)"/>
    <property type="match status" value="1"/>
</dbReference>
<comment type="subcellular location">
    <subcellularLocation>
        <location evidence="1">Membrane</location>
        <topology evidence="1">Multi-pass membrane protein</topology>
    </subcellularLocation>
</comment>
<proteinExistence type="inferred from homology"/>
<dbReference type="Pfam" id="PF20684">
    <property type="entry name" value="Fung_rhodopsin"/>
    <property type="match status" value="1"/>
</dbReference>
<evidence type="ECO:0000256" key="1">
    <source>
        <dbReference type="ARBA" id="ARBA00004141"/>
    </source>
</evidence>